<gene>
    <name evidence="1" type="ORF">MRB53_017792</name>
</gene>
<organism evidence="1 2">
    <name type="scientific">Persea americana</name>
    <name type="common">Avocado</name>
    <dbReference type="NCBI Taxonomy" id="3435"/>
    <lineage>
        <taxon>Eukaryota</taxon>
        <taxon>Viridiplantae</taxon>
        <taxon>Streptophyta</taxon>
        <taxon>Embryophyta</taxon>
        <taxon>Tracheophyta</taxon>
        <taxon>Spermatophyta</taxon>
        <taxon>Magnoliopsida</taxon>
        <taxon>Magnoliidae</taxon>
        <taxon>Laurales</taxon>
        <taxon>Lauraceae</taxon>
        <taxon>Persea</taxon>
    </lineage>
</organism>
<protein>
    <submittedName>
        <fullName evidence="1">Uncharacterized protein</fullName>
    </submittedName>
</protein>
<reference evidence="1 2" key="1">
    <citation type="journal article" date="2022" name="Hortic Res">
        <title>A haplotype resolved chromosomal level avocado genome allows analysis of novel avocado genes.</title>
        <authorList>
            <person name="Nath O."/>
            <person name="Fletcher S.J."/>
            <person name="Hayward A."/>
            <person name="Shaw L.M."/>
            <person name="Masouleh A.K."/>
            <person name="Furtado A."/>
            <person name="Henry R.J."/>
            <person name="Mitter N."/>
        </authorList>
    </citation>
    <scope>NUCLEOTIDE SEQUENCE [LARGE SCALE GENOMIC DNA]</scope>
    <source>
        <strain evidence="2">cv. Hass</strain>
    </source>
</reference>
<evidence type="ECO:0000313" key="2">
    <source>
        <dbReference type="Proteomes" id="UP001234297"/>
    </source>
</evidence>
<evidence type="ECO:0000313" key="1">
    <source>
        <dbReference type="EMBL" id="KAJ8641098.1"/>
    </source>
</evidence>
<proteinExistence type="predicted"/>
<sequence length="603" mass="65879">MDSLLANYASDDEEEEQEKTAPLPSKPISLSLPKPSFNLDSTNPPPKTSFFSSLPPPKPISSSSSSKPISLSLPKPSLDLDSTNPHPKTSIFSSLPPPKPISSSSSKPISASSSSSSSSTFSSLPRPKSHQSIPSKPPTNPKRVVQFRPPLNPSLFKTSSLDEDDDDEEEQEKERKPTKETPSSTSKSSFSSFLPPPKNSLGIAPPRRSVIDSNVAAKSEKAPMPQQEKDPYSNHGNYEGNLVGTTPGAENCSNHVNYGYYEGNWVDGSSAVALETPGNAPSNGNYVNYGSYEGNLADGSSAVALETSANVPVNENYGSYVDYGGYESNWGDVSTATKAPEKSGGIDWAGGILGKRGRNEIPADIIEVKQDELMSNRPREDQAKLTGIAFGPAYQPVSSAKGKPSKLHKRKHQIGSLYFDMKQKEMELAERRARGFLTKAETQGKYGCASKTSLRKPTESFVFNVFSGAKRIWRSLTSLLQIYSASSNALFFYNKSTKSKPITLEIPLIPKQVGQLVFLVYRLPLPELEVELDLIVGKVFSLFLLSCRRNFAYLEADFCSVFAWMTGTTEQWSHRYGAPKLGDMDMREKNYRVDEATEDGPSS</sequence>
<keyword evidence="2" id="KW-1185">Reference proteome</keyword>
<comment type="caution">
    <text evidence="1">The sequence shown here is derived from an EMBL/GenBank/DDBJ whole genome shotgun (WGS) entry which is preliminary data.</text>
</comment>
<name>A0ACC2M6L6_PERAE</name>
<accession>A0ACC2M6L6</accession>
<dbReference type="Proteomes" id="UP001234297">
    <property type="component" value="Chromosome 5"/>
</dbReference>
<dbReference type="EMBL" id="CM056813">
    <property type="protein sequence ID" value="KAJ8641098.1"/>
    <property type="molecule type" value="Genomic_DNA"/>
</dbReference>